<comment type="similarity">
    <text evidence="1 5">Belongs to the thiolase-like superfamily. Thiolase family.</text>
</comment>
<proteinExistence type="inferred from homology"/>
<evidence type="ECO:0000259" key="7">
    <source>
        <dbReference type="Pfam" id="PF02803"/>
    </source>
</evidence>
<protein>
    <submittedName>
        <fullName evidence="8">Acetyl-CoA acetyltransferase</fullName>
    </submittedName>
</protein>
<dbReference type="PROSITE" id="PS00099">
    <property type="entry name" value="THIOLASE_3"/>
    <property type="match status" value="1"/>
</dbReference>
<reference evidence="8 9" key="1">
    <citation type="journal article" date="2014" name="Int. J. Syst. Evol. Microbiol.">
        <title>Complete genome sequence of Corynebacterium casei LMG S-19264T (=DSM 44701T), isolated from a smear-ripened cheese.</title>
        <authorList>
            <consortium name="US DOE Joint Genome Institute (JGI-PGF)"/>
            <person name="Walter F."/>
            <person name="Albersmeier A."/>
            <person name="Kalinowski J."/>
            <person name="Ruckert C."/>
        </authorList>
    </citation>
    <scope>NUCLEOTIDE SEQUENCE [LARGE SCALE GENOMIC DNA]</scope>
    <source>
        <strain evidence="8 9">CGMCC 1.16330</strain>
    </source>
</reference>
<dbReference type="InterPro" id="IPR020613">
    <property type="entry name" value="Thiolase_CS"/>
</dbReference>
<dbReference type="PANTHER" id="PTHR18919">
    <property type="entry name" value="ACETYL-COA C-ACYLTRANSFERASE"/>
    <property type="match status" value="1"/>
</dbReference>
<dbReference type="Gene3D" id="3.40.47.10">
    <property type="match status" value="1"/>
</dbReference>
<sequence length="435" mass="45016">MPEAAAATTTTSRTDRALASAWEDAWLLDGVRTPFADLCGPFAQVSPTDLGIKAAREALARAAVAPEEVGTVIAGSLAPGGFDALYLPRHVGLYAGVPIEVPSVLVQRLCGTGIEALIQAADTVTHKEGIEVALCVGTESMSRNPVAAFTHRTGFGLGRVEFKDFLWEALHDPAPGVNMGGTAEELARRYQITRAEVDAFAARSFDRALAAQASGFLEGEIAPVRSEVFTREGYADRAIELPRKVEEVRADTHVRPSPVEALAKIRPAFGGVQTGGNSSGMVDGAAAALVVSGAWLRANRRAPLARLVAGVAVGCPPEIMGIGPVPAIRALLARTGRTLAEIDRIEINEAFGAQVMACARELGLDEDRLNVNGGAIAIGHPLAATGLRIAVTLARELRRSGGRLGIASACIGGGQGIALLVENPEAAAGGGAGAH</sequence>
<dbReference type="InterPro" id="IPR016039">
    <property type="entry name" value="Thiolase-like"/>
</dbReference>
<name>A0A8J3EB19_9PROT</name>
<dbReference type="PIRSF" id="PIRSF000429">
    <property type="entry name" value="Ac-CoA_Ac_transf"/>
    <property type="match status" value="1"/>
</dbReference>
<evidence type="ECO:0000256" key="4">
    <source>
        <dbReference type="PIRSR" id="PIRSR000429-1"/>
    </source>
</evidence>
<evidence type="ECO:0000256" key="3">
    <source>
        <dbReference type="ARBA" id="ARBA00023315"/>
    </source>
</evidence>
<evidence type="ECO:0000313" key="9">
    <source>
        <dbReference type="Proteomes" id="UP000597507"/>
    </source>
</evidence>
<dbReference type="InterPro" id="IPR020616">
    <property type="entry name" value="Thiolase_N"/>
</dbReference>
<gene>
    <name evidence="8" type="ORF">GCM10010964_20910</name>
</gene>
<evidence type="ECO:0000313" key="8">
    <source>
        <dbReference type="EMBL" id="GGG32864.1"/>
    </source>
</evidence>
<keyword evidence="2 5" id="KW-0808">Transferase</keyword>
<accession>A0A8J3EB19</accession>
<dbReference type="CDD" id="cd00751">
    <property type="entry name" value="thiolase"/>
    <property type="match status" value="1"/>
</dbReference>
<dbReference type="InterPro" id="IPR020617">
    <property type="entry name" value="Thiolase_C"/>
</dbReference>
<feature type="active site" description="Proton acceptor" evidence="4">
    <location>
        <position position="380"/>
    </location>
</feature>
<dbReference type="Proteomes" id="UP000597507">
    <property type="component" value="Unassembled WGS sequence"/>
</dbReference>
<feature type="active site" description="Acyl-thioester intermediate" evidence="4">
    <location>
        <position position="110"/>
    </location>
</feature>
<dbReference type="EMBL" id="BMKS01000005">
    <property type="protein sequence ID" value="GGG32864.1"/>
    <property type="molecule type" value="Genomic_DNA"/>
</dbReference>
<dbReference type="InterPro" id="IPR002155">
    <property type="entry name" value="Thiolase"/>
</dbReference>
<evidence type="ECO:0000256" key="2">
    <source>
        <dbReference type="ARBA" id="ARBA00022679"/>
    </source>
</evidence>
<keyword evidence="3 5" id="KW-0012">Acyltransferase</keyword>
<evidence type="ECO:0000256" key="5">
    <source>
        <dbReference type="RuleBase" id="RU003557"/>
    </source>
</evidence>
<dbReference type="InterPro" id="IPR020610">
    <property type="entry name" value="Thiolase_AS"/>
</dbReference>
<feature type="active site" description="Proton acceptor" evidence="4">
    <location>
        <position position="410"/>
    </location>
</feature>
<dbReference type="NCBIfam" id="TIGR01930">
    <property type="entry name" value="AcCoA-C-Actrans"/>
    <property type="match status" value="1"/>
</dbReference>
<dbReference type="Pfam" id="PF02803">
    <property type="entry name" value="Thiolase_C"/>
    <property type="match status" value="1"/>
</dbReference>
<dbReference type="GO" id="GO:0003985">
    <property type="term" value="F:acetyl-CoA C-acetyltransferase activity"/>
    <property type="evidence" value="ECO:0007669"/>
    <property type="project" value="TreeGrafter"/>
</dbReference>
<feature type="domain" description="Thiolase C-terminal" evidence="7">
    <location>
        <begin position="303"/>
        <end position="422"/>
    </location>
</feature>
<evidence type="ECO:0000259" key="6">
    <source>
        <dbReference type="Pfam" id="PF00108"/>
    </source>
</evidence>
<dbReference type="AlphaFoldDB" id="A0A8J3EB19"/>
<evidence type="ECO:0000256" key="1">
    <source>
        <dbReference type="ARBA" id="ARBA00010982"/>
    </source>
</evidence>
<dbReference type="PANTHER" id="PTHR18919:SF107">
    <property type="entry name" value="ACETYL-COA ACETYLTRANSFERASE, CYTOSOLIC"/>
    <property type="match status" value="1"/>
</dbReference>
<keyword evidence="9" id="KW-1185">Reference proteome</keyword>
<organism evidence="8 9">
    <name type="scientific">Caldovatus sediminis</name>
    <dbReference type="NCBI Taxonomy" id="2041189"/>
    <lineage>
        <taxon>Bacteria</taxon>
        <taxon>Pseudomonadati</taxon>
        <taxon>Pseudomonadota</taxon>
        <taxon>Alphaproteobacteria</taxon>
        <taxon>Acetobacterales</taxon>
        <taxon>Roseomonadaceae</taxon>
        <taxon>Caldovatus</taxon>
    </lineage>
</organism>
<dbReference type="SUPFAM" id="SSF53901">
    <property type="entry name" value="Thiolase-like"/>
    <property type="match status" value="2"/>
</dbReference>
<comment type="caution">
    <text evidence="8">The sequence shown here is derived from an EMBL/GenBank/DDBJ whole genome shotgun (WGS) entry which is preliminary data.</text>
</comment>
<feature type="domain" description="Thiolase N-terminal" evidence="6">
    <location>
        <begin position="29"/>
        <end position="292"/>
    </location>
</feature>
<dbReference type="PROSITE" id="PS00737">
    <property type="entry name" value="THIOLASE_2"/>
    <property type="match status" value="1"/>
</dbReference>
<dbReference type="GO" id="GO:0006635">
    <property type="term" value="P:fatty acid beta-oxidation"/>
    <property type="evidence" value="ECO:0007669"/>
    <property type="project" value="TreeGrafter"/>
</dbReference>
<dbReference type="RefSeq" id="WP_188899962.1">
    <property type="nucleotide sequence ID" value="NZ_BMKS01000005.1"/>
</dbReference>
<dbReference type="Pfam" id="PF00108">
    <property type="entry name" value="Thiolase_N"/>
    <property type="match status" value="1"/>
</dbReference>